<name>F9YRM0_CAPCC</name>
<reference evidence="2 3" key="1">
    <citation type="journal article" date="2011" name="J. Bacteriol.">
        <title>Complete genome sequence of the dog commensal and human pathogen Capnocytophaga canimorsus strain 5.</title>
        <authorList>
            <person name="Manfredi P."/>
            <person name="Pagni M."/>
            <person name="Cornelis G.R."/>
        </authorList>
    </citation>
    <scope>NUCLEOTIDE SEQUENCE [LARGE SCALE GENOMIC DNA]</scope>
    <source>
        <strain evidence="3">5</strain>
    </source>
</reference>
<gene>
    <name evidence="2" type="ordered locus">Ccan_03770</name>
</gene>
<keyword evidence="1" id="KW-0472">Membrane</keyword>
<accession>F9YRM0</accession>
<dbReference type="AlphaFoldDB" id="F9YRM0"/>
<protein>
    <submittedName>
        <fullName evidence="2">Uncharacterized protein</fullName>
    </submittedName>
</protein>
<dbReference type="Proteomes" id="UP000008895">
    <property type="component" value="Chromosome"/>
</dbReference>
<keyword evidence="1" id="KW-1133">Transmembrane helix</keyword>
<dbReference type="EMBL" id="CP002113">
    <property type="protein sequence ID" value="AEK22499.1"/>
    <property type="molecule type" value="Genomic_DNA"/>
</dbReference>
<evidence type="ECO:0000313" key="2">
    <source>
        <dbReference type="EMBL" id="AEK22499.1"/>
    </source>
</evidence>
<feature type="transmembrane region" description="Helical" evidence="1">
    <location>
        <begin position="12"/>
        <end position="32"/>
    </location>
</feature>
<dbReference type="STRING" id="860228.Ccan_03770"/>
<keyword evidence="3" id="KW-1185">Reference proteome</keyword>
<proteinExistence type="predicted"/>
<evidence type="ECO:0000256" key="1">
    <source>
        <dbReference type="SAM" id="Phobius"/>
    </source>
</evidence>
<sequence>MFYNQKFTKANIFFRRTLPLLCCINSLFILYLRGALNAEILFIQLKISNKK</sequence>
<keyword evidence="1" id="KW-0812">Transmembrane</keyword>
<dbReference type="HOGENOM" id="CLU_3096891_0_0_10"/>
<organism evidence="2 3">
    <name type="scientific">Capnocytophaga canimorsus (strain 5)</name>
    <dbReference type="NCBI Taxonomy" id="860228"/>
    <lineage>
        <taxon>Bacteria</taxon>
        <taxon>Pseudomonadati</taxon>
        <taxon>Bacteroidota</taxon>
        <taxon>Flavobacteriia</taxon>
        <taxon>Flavobacteriales</taxon>
        <taxon>Flavobacteriaceae</taxon>
        <taxon>Capnocytophaga</taxon>
    </lineage>
</organism>
<dbReference type="KEGG" id="ccm:Ccan_03770"/>
<evidence type="ECO:0000313" key="3">
    <source>
        <dbReference type="Proteomes" id="UP000008895"/>
    </source>
</evidence>